<dbReference type="Proteomes" id="UP000095281">
    <property type="component" value="Unplaced"/>
</dbReference>
<evidence type="ECO:0000313" key="2">
    <source>
        <dbReference type="WBParaSite" id="MhA1_Contig686.frz3.gene8"/>
    </source>
</evidence>
<dbReference type="AlphaFoldDB" id="A0A1I8BV67"/>
<dbReference type="WBParaSite" id="MhA1_Contig686.frz3.gene8">
    <property type="protein sequence ID" value="MhA1_Contig686.frz3.gene8"/>
    <property type="gene ID" value="MhA1_Contig686.frz3.gene8"/>
</dbReference>
<organism evidence="1 2">
    <name type="scientific">Meloidogyne hapla</name>
    <name type="common">Root-knot nematode worm</name>
    <dbReference type="NCBI Taxonomy" id="6305"/>
    <lineage>
        <taxon>Eukaryota</taxon>
        <taxon>Metazoa</taxon>
        <taxon>Ecdysozoa</taxon>
        <taxon>Nematoda</taxon>
        <taxon>Chromadorea</taxon>
        <taxon>Rhabditida</taxon>
        <taxon>Tylenchina</taxon>
        <taxon>Tylenchomorpha</taxon>
        <taxon>Tylenchoidea</taxon>
        <taxon>Meloidogynidae</taxon>
        <taxon>Meloidogyninae</taxon>
        <taxon>Meloidogyne</taxon>
    </lineage>
</organism>
<keyword evidence="1" id="KW-1185">Reference proteome</keyword>
<proteinExistence type="predicted"/>
<sequence>MERRYGWGGLGKGGGDVIALHQPYQENISGGHVTLVGETMGLMKMTANLFKLFNRKKRYYPGDGGFGEPGGDGGGGCGSGGCSTGVCGGCGCPCKRSRPRPRNIWLKPHVKKVYWRPRNYGRRRHHWWLRRFVVLEF</sequence>
<protein>
    <submittedName>
        <fullName evidence="2">Uncharacterized protein</fullName>
    </submittedName>
</protein>
<name>A0A1I8BV67_MELHA</name>
<reference evidence="2" key="1">
    <citation type="submission" date="2016-11" db="UniProtKB">
        <authorList>
            <consortium name="WormBaseParasite"/>
        </authorList>
    </citation>
    <scope>IDENTIFICATION</scope>
</reference>
<evidence type="ECO:0000313" key="1">
    <source>
        <dbReference type="Proteomes" id="UP000095281"/>
    </source>
</evidence>
<accession>A0A1I8BV67</accession>